<evidence type="ECO:0000313" key="1">
    <source>
        <dbReference type="EMBL" id="SVD42868.1"/>
    </source>
</evidence>
<feature type="non-terminal residue" evidence="1">
    <location>
        <position position="1"/>
    </location>
</feature>
<gene>
    <name evidence="1" type="ORF">METZ01_LOCUS395722</name>
</gene>
<organism evidence="1">
    <name type="scientific">marine metagenome</name>
    <dbReference type="NCBI Taxonomy" id="408172"/>
    <lineage>
        <taxon>unclassified sequences</taxon>
        <taxon>metagenomes</taxon>
        <taxon>ecological metagenomes</taxon>
    </lineage>
</organism>
<sequence>SPGFMGYVDGVHPKRLIDARYQGRKARDLRS</sequence>
<reference evidence="1" key="1">
    <citation type="submission" date="2018-05" db="EMBL/GenBank/DDBJ databases">
        <authorList>
            <person name="Lanie J.A."/>
            <person name="Ng W.-L."/>
            <person name="Kazmierczak K.M."/>
            <person name="Andrzejewski T.M."/>
            <person name="Davidsen T.M."/>
            <person name="Wayne K.J."/>
            <person name="Tettelin H."/>
            <person name="Glass J.I."/>
            <person name="Rusch D."/>
            <person name="Podicherti R."/>
            <person name="Tsui H.-C.T."/>
            <person name="Winkler M.E."/>
        </authorList>
    </citation>
    <scope>NUCLEOTIDE SEQUENCE</scope>
</reference>
<proteinExistence type="predicted"/>
<protein>
    <submittedName>
        <fullName evidence="1">Uncharacterized protein</fullName>
    </submittedName>
</protein>
<dbReference type="AlphaFoldDB" id="A0A382VA96"/>
<dbReference type="EMBL" id="UINC01150032">
    <property type="protein sequence ID" value="SVD42868.1"/>
    <property type="molecule type" value="Genomic_DNA"/>
</dbReference>
<accession>A0A382VA96</accession>
<name>A0A382VA96_9ZZZZ</name>